<dbReference type="AlphaFoldDB" id="A0AAU7JNG1"/>
<dbReference type="InterPro" id="IPR032710">
    <property type="entry name" value="NTF2-like_dom_sf"/>
</dbReference>
<dbReference type="InterPro" id="IPR027843">
    <property type="entry name" value="DUF4440"/>
</dbReference>
<dbReference type="NCBIfam" id="TIGR02246">
    <property type="entry name" value="SgcJ/EcaC family oxidoreductase"/>
    <property type="match status" value="1"/>
</dbReference>
<evidence type="ECO:0000259" key="1">
    <source>
        <dbReference type="Pfam" id="PF14534"/>
    </source>
</evidence>
<evidence type="ECO:0000313" key="2">
    <source>
        <dbReference type="EMBL" id="XBO41659.1"/>
    </source>
</evidence>
<feature type="domain" description="DUF4440" evidence="1">
    <location>
        <begin position="9"/>
        <end position="114"/>
    </location>
</feature>
<sequence>MTIDEQALARLNDAWFAAFNAQDHSAIQDLYAEDAVVVPINSGVVRGRSGAGGFWASFAEHASAVTITCEDRRAIAPDMVQEIGVYAFHMKDNHRTVSGKYLFLCRMDGADYRICTHMWNRHLWD</sequence>
<gene>
    <name evidence="2" type="ORF">ABEG18_01930</name>
</gene>
<accession>A0AAU7JNG1</accession>
<dbReference type="SUPFAM" id="SSF54427">
    <property type="entry name" value="NTF2-like"/>
    <property type="match status" value="1"/>
</dbReference>
<dbReference type="InterPro" id="IPR011944">
    <property type="entry name" value="Steroid_delta5-4_isomerase"/>
</dbReference>
<proteinExistence type="predicted"/>
<name>A0AAU7JNG1_9HYPH</name>
<dbReference type="Gene3D" id="3.10.450.50">
    <property type="match status" value="1"/>
</dbReference>
<dbReference type="EMBL" id="CP157484">
    <property type="protein sequence ID" value="XBO41659.1"/>
    <property type="molecule type" value="Genomic_DNA"/>
</dbReference>
<dbReference type="Pfam" id="PF14534">
    <property type="entry name" value="DUF4440"/>
    <property type="match status" value="1"/>
</dbReference>
<dbReference type="RefSeq" id="WP_406858513.1">
    <property type="nucleotide sequence ID" value="NZ_CP157484.1"/>
</dbReference>
<organism evidence="2">
    <name type="scientific">Alsobacter sp. KACC 23698</name>
    <dbReference type="NCBI Taxonomy" id="3149229"/>
    <lineage>
        <taxon>Bacteria</taxon>
        <taxon>Pseudomonadati</taxon>
        <taxon>Pseudomonadota</taxon>
        <taxon>Alphaproteobacteria</taxon>
        <taxon>Hyphomicrobiales</taxon>
        <taxon>Alsobacteraceae</taxon>
        <taxon>Alsobacter</taxon>
    </lineage>
</organism>
<reference evidence="2" key="1">
    <citation type="submission" date="2024-05" db="EMBL/GenBank/DDBJ databases">
        <authorList>
            <person name="Kim S."/>
            <person name="Heo J."/>
            <person name="Choi H."/>
            <person name="Choi Y."/>
            <person name="Kwon S.-W."/>
            <person name="Kim Y."/>
        </authorList>
    </citation>
    <scope>NUCLEOTIDE SEQUENCE</scope>
    <source>
        <strain evidence="2">KACC 23698</strain>
    </source>
</reference>
<protein>
    <submittedName>
        <fullName evidence="2">SgcJ/EcaC family oxidoreductase</fullName>
    </submittedName>
</protein>